<dbReference type="CDD" id="cd00821">
    <property type="entry name" value="PH"/>
    <property type="match status" value="4"/>
</dbReference>
<dbReference type="GO" id="GO:0009044">
    <property type="term" value="F:xylan 1,4-beta-xylosidase activity"/>
    <property type="evidence" value="ECO:0007669"/>
    <property type="project" value="InterPro"/>
</dbReference>
<keyword evidence="1 5" id="KW-0732">Signal</keyword>
<feature type="domain" description="PH" evidence="6">
    <location>
        <begin position="1477"/>
        <end position="1588"/>
    </location>
</feature>
<dbReference type="GO" id="GO:0031222">
    <property type="term" value="P:arabinan catabolic process"/>
    <property type="evidence" value="ECO:0007669"/>
    <property type="project" value="TreeGrafter"/>
</dbReference>
<dbReference type="SMART" id="SM01217">
    <property type="entry name" value="Fn3_like"/>
    <property type="match status" value="1"/>
</dbReference>
<feature type="domain" description="PH" evidence="6">
    <location>
        <begin position="2082"/>
        <end position="2197"/>
    </location>
</feature>
<evidence type="ECO:0000256" key="2">
    <source>
        <dbReference type="ARBA" id="ARBA00022801"/>
    </source>
</evidence>
<dbReference type="PROSITE" id="PS50106">
    <property type="entry name" value="PDZ"/>
    <property type="match status" value="1"/>
</dbReference>
<dbReference type="EMBL" id="FR824496">
    <property type="protein sequence ID" value="CCA27085.1"/>
    <property type="molecule type" value="Genomic_DNA"/>
</dbReference>
<feature type="domain" description="PDZ" evidence="7">
    <location>
        <begin position="1014"/>
        <end position="1100"/>
    </location>
</feature>
<feature type="domain" description="PH" evidence="6">
    <location>
        <begin position="1131"/>
        <end position="1241"/>
    </location>
</feature>
<dbReference type="FunFam" id="3.40.50.1700:FF:000010">
    <property type="entry name" value="Glycoside hydrolase, putative"/>
    <property type="match status" value="1"/>
</dbReference>
<dbReference type="Gene3D" id="2.60.40.10">
    <property type="entry name" value="Immunoglobulins"/>
    <property type="match status" value="1"/>
</dbReference>
<feature type="compositionally biased region" description="Basic and acidic residues" evidence="4">
    <location>
        <begin position="2236"/>
        <end position="2246"/>
    </location>
</feature>
<dbReference type="Gene3D" id="2.30.29.30">
    <property type="entry name" value="Pleckstrin-homology domain (PH domain)/Phosphotyrosine-binding domain (PTB)"/>
    <property type="match status" value="4"/>
</dbReference>
<dbReference type="InterPro" id="IPR044993">
    <property type="entry name" value="BXL"/>
</dbReference>
<dbReference type="Gene3D" id="2.30.42.10">
    <property type="match status" value="1"/>
</dbReference>
<evidence type="ECO:0000313" key="8">
    <source>
        <dbReference type="EMBL" id="CCA27085.1"/>
    </source>
</evidence>
<dbReference type="InterPro" id="IPR011993">
    <property type="entry name" value="PH-like_dom_sf"/>
</dbReference>
<keyword evidence="2" id="KW-0378">Hydrolase</keyword>
<reference evidence="8" key="2">
    <citation type="submission" date="2011-02" db="EMBL/GenBank/DDBJ databases">
        <authorList>
            <person name="MacLean D."/>
        </authorList>
    </citation>
    <scope>NUCLEOTIDE SEQUENCE</scope>
</reference>
<dbReference type="InterPro" id="IPR026891">
    <property type="entry name" value="Fn3-like"/>
</dbReference>
<name>F0X004_9STRA</name>
<evidence type="ECO:0000256" key="5">
    <source>
        <dbReference type="SAM" id="SignalP"/>
    </source>
</evidence>
<dbReference type="Gene3D" id="3.20.20.300">
    <property type="entry name" value="Glycoside hydrolase, family 3, N-terminal domain"/>
    <property type="match status" value="1"/>
</dbReference>
<dbReference type="HOGENOM" id="CLU_230388_0_0_1"/>
<dbReference type="InterPro" id="IPR001478">
    <property type="entry name" value="PDZ"/>
</dbReference>
<gene>
    <name evidence="8" type="ORF">ALNC14_132290</name>
</gene>
<reference evidence="8" key="1">
    <citation type="journal article" date="2011" name="PLoS Biol.">
        <title>Gene gain and loss during evolution of obligate parasitism in the white rust pathogen of Arabidopsis thaliana.</title>
        <authorList>
            <person name="Kemen E."/>
            <person name="Gardiner A."/>
            <person name="Schultz-Larsen T."/>
            <person name="Kemen A.C."/>
            <person name="Balmuth A.L."/>
            <person name="Robert-Seilaniantz A."/>
            <person name="Bailey K."/>
            <person name="Holub E."/>
            <person name="Studholme D.J."/>
            <person name="Maclean D."/>
            <person name="Jones J.D."/>
        </authorList>
    </citation>
    <scope>NUCLEOTIDE SEQUENCE</scope>
</reference>
<feature type="region of interest" description="Disordered" evidence="4">
    <location>
        <begin position="1602"/>
        <end position="1625"/>
    </location>
</feature>
<evidence type="ECO:0000256" key="3">
    <source>
        <dbReference type="ARBA" id="ARBA00023295"/>
    </source>
</evidence>
<feature type="domain" description="PH" evidence="6">
    <location>
        <begin position="843"/>
        <end position="937"/>
    </location>
</feature>
<feature type="compositionally biased region" description="Basic and acidic residues" evidence="4">
    <location>
        <begin position="2256"/>
        <end position="2266"/>
    </location>
</feature>
<dbReference type="SMART" id="SM00228">
    <property type="entry name" value="PDZ"/>
    <property type="match status" value="1"/>
</dbReference>
<feature type="signal peptide" evidence="5">
    <location>
        <begin position="1"/>
        <end position="26"/>
    </location>
</feature>
<dbReference type="SUPFAM" id="SSF52279">
    <property type="entry name" value="Beta-D-glucan exohydrolase, C-terminal domain"/>
    <property type="match status" value="1"/>
</dbReference>
<dbReference type="FunFam" id="3.20.20.300:FF:000015">
    <property type="entry name" value="Glycoside hydrolase, putative"/>
    <property type="match status" value="1"/>
</dbReference>
<dbReference type="InterPro" id="IPR001764">
    <property type="entry name" value="Glyco_hydro_3_N"/>
</dbReference>
<feature type="domain" description="PH" evidence="6">
    <location>
        <begin position="1748"/>
        <end position="1883"/>
    </location>
</feature>
<evidence type="ECO:0000259" key="6">
    <source>
        <dbReference type="PROSITE" id="PS50003"/>
    </source>
</evidence>
<dbReference type="InterPro" id="IPR002772">
    <property type="entry name" value="Glyco_hydro_3_C"/>
</dbReference>
<evidence type="ECO:0000256" key="1">
    <source>
        <dbReference type="ARBA" id="ARBA00022729"/>
    </source>
</evidence>
<dbReference type="InterPro" id="IPR017853">
    <property type="entry name" value="GH"/>
</dbReference>
<protein>
    <submittedName>
        <fullName evidence="8">Uncharacterized protein ALNC14_132290</fullName>
    </submittedName>
</protein>
<dbReference type="InterPro" id="IPR013783">
    <property type="entry name" value="Ig-like_fold"/>
</dbReference>
<evidence type="ECO:0000259" key="7">
    <source>
        <dbReference type="PROSITE" id="PS50106"/>
    </source>
</evidence>
<dbReference type="GO" id="GO:0046556">
    <property type="term" value="F:alpha-L-arabinofuranosidase activity"/>
    <property type="evidence" value="ECO:0007669"/>
    <property type="project" value="TreeGrafter"/>
</dbReference>
<dbReference type="PANTHER" id="PTHR42721">
    <property type="entry name" value="SUGAR HYDROLASE-RELATED"/>
    <property type="match status" value="1"/>
</dbReference>
<dbReference type="Pfam" id="PF00933">
    <property type="entry name" value="Glyco_hydro_3"/>
    <property type="match status" value="1"/>
</dbReference>
<feature type="compositionally biased region" description="Low complexity" evidence="4">
    <location>
        <begin position="1114"/>
        <end position="1127"/>
    </location>
</feature>
<sequence>MPSLSLLSVATLYGLLKLILSSDAHACEYPFDYFPFCNSSLSLDLRVEDLLQRLQLDEKVRMLTARASTHGSIPRLGVPEYNWGANCVHGVQSTCGTHCATSFPNPVNLGAIFDPNEIYKMAQVIGKELRALRLEGARENYARGPHIGLDCWSPNININRDPRWGRAMETPSEDPYVNAKYGVAYTKGLQEGQDSRFLQAVVTLKHYLAYSYENYGGTDRTQFDAIVSAYDFADTYFPAFEASVVDGKAKGIMCSYNSLNGIPTCANKWLNQLLRDDLEFDGYITSDTGAIQGIFDGHKYTKTLCEATKIAMESGVDICSGNAYWNCLKQLANSTNFSASIDEAIRRTLKLRFQLGLFDAIGDQPHFGPEDVRTAKSLQLSLDLARKSIVLLQNHGNTLPLRLGLRIAVIGPHSMTRRGIMGNYYGQLCHGDYDEVRCIQSPLEAIQSVNGRNNTHHVNGCGINDTSTAEFDDALQAVRTADVAVLFLGIDISIERESKDRDNIDVPHIQLELLKAIRVAGKPTVVVLFNGGILGIEKLILYADSVLEAFYPGFFGAQAIAEILFGSINPSGKLPVTMYRSNFINDVDMKSMSMTLYPGRSYRYYTEVPVYSFGWGLSYTTFSIQSIDSHDTRAMNHVLTAQPKMYRILITNNGKYYGEEVLFAFFRPLDIHATGPVESLQQQLFNYTRVRLDPGDMREVPLHVKDENLALHDRNGNLCVFEGFYELIISNGVEEQLTFPNNGKESRTQYKFEKPLDMDGATPQIVTNGPRLMGVTSGPSSAPTGKARSTENAYEKLSRDVHQMTSTGAIHHDWLENPKGFLLKPDFKRKLQHVGAGGKKLQAGTSIGIRLHMPGSTYRLRWFVLDGMVLRYFKTQNEEQELGAIHLASVNAVLPSSIADAPEFALDLVCADRIYTIAGNDREDMVRWATVLTLVLREEYRPKLMQRPESTIIRGSAAIPRPSARKTGQLSFQPGSVGNVGQTMSSRFTDVNSMRRTGSPFDELVAEDEVKEKIITITFEQLGPLQLQLRGTVEDEVMICGFQKNADGTPGFAEASGAIREGDFLISINQHYFTTIEFDKAIEMIQAAPRPLTLRFSRLEDLRTGGHGNMTPLTTATAGTSSPSSTAVSQNRVAEGWVLANEQVADRYRIRILQLYGDVLRLYKPSLQGIRVDNPCLVVRLQDVTDIRPTKDTRETTSAYTQCHPKRWGVTLQGQQVMFTFYTKSQTDMTEWIDYIKNSPLFLTKHMVPSVTSSESARISIPVHPIAVVQKNIALEPRVLLQDSILKLGDLSPTLALYVFVLYEDGRLSYFINNERAQIRTRPVGTVRCDNIIGISASQITTDMKDQWKYCADALQDGIMVTKPFDQRWRLELSVRMYSPTTMQKFHRPFALYFVSRDELMKWAIHISREASRLTSQKLDITFVKPSGSSSKTLHSSKQESQDPLGLTLALHQPKCIDARMLTSPPLYRSLKDATNNAASRGWFFVKRPRSSGLEEYHPRFIVLSESFLHFYKHEIADSVDVVTAAASCAAILDLRRVKDAREVESGQDDFLDFALQLTTADDAAWVLVSESYTTKERWLSTLIWLSDYYYRGVAAASPSQAKLRTSSSKHPAVEPKSTSNNPHSSLQLTGNSCYISNDCTSIRSWLEIAGRRVYASIACGVFSYYEKEHDCWDEWGDALGAFPLENLISLSSVPSEPVAFAVTLKAAQNMQFTADSAETARRWMLIMCSSGNSILERGDQEHEWHSTPPKEAWIWKLDRVYQIFRRRFFSLRNHQLLFYTKQHGRPLGVIALPSVLQFTMSKVCDRQSGDAEFYQLDISFSLSDEKIITKPPLENPMYQDYPEDAQIHAEHDPVGDFHALSLAFMSESEMLEWAHAIHHCCSNSMSIKDNAKLPQLLDIRVLPKELLKISRFESQQRDQQESMMETKASSQSSSASSTEFNARGWLYYLIAPSERLRLRYFVQWGHELSIYKHEILADEYLAIRYGVIDCRALQDVRFAYVNSPENAVELQFSSNIGVVLIPQSDEEAVMWRKSLLEVKRAYGCREKSPDTFGSGVFIYRTSTFSTNRDHEELLRSQIESSVVFSSNLQEWDGRKWIPKYFVLTTSRLLILSLAVHLYDEEPDILASYATKYIFEVRSCTEKEMAAADESPAWSVAFMITIQTPHESPEEVEKLMIRCDSQDHCLEWMRLLCSSNGKLELKKNAATGYWGSVNRVASMFRHESFTLPAAEAGADELSHDSQKEEQCASSSKRKMSRQDAARRRTSELIMNRRLSRRF</sequence>
<dbReference type="PROSITE" id="PS50003">
    <property type="entry name" value="PH_DOMAIN"/>
    <property type="match status" value="5"/>
</dbReference>
<dbReference type="InterPro" id="IPR036881">
    <property type="entry name" value="Glyco_hydro_3_C_sf"/>
</dbReference>
<dbReference type="PANTHER" id="PTHR42721:SF41">
    <property type="entry name" value="GLYCOSIDE HYDROLASE FAMILY 3 C-TERMINAL DOMAIN-CONTAINING PROTEIN"/>
    <property type="match status" value="1"/>
</dbReference>
<dbReference type="CDD" id="cd00136">
    <property type="entry name" value="PDZ_canonical"/>
    <property type="match status" value="1"/>
</dbReference>
<keyword evidence="3" id="KW-0326">Glycosidase</keyword>
<dbReference type="GO" id="GO:0045493">
    <property type="term" value="P:xylan catabolic process"/>
    <property type="evidence" value="ECO:0007669"/>
    <property type="project" value="InterPro"/>
</dbReference>
<dbReference type="Gene3D" id="3.40.50.1700">
    <property type="entry name" value="Glycoside hydrolase family 3 C-terminal domain"/>
    <property type="match status" value="1"/>
</dbReference>
<dbReference type="InterPro" id="IPR001849">
    <property type="entry name" value="PH_domain"/>
</dbReference>
<dbReference type="InterPro" id="IPR036962">
    <property type="entry name" value="Glyco_hydro_3_N_sf"/>
</dbReference>
<dbReference type="SUPFAM" id="SSF51445">
    <property type="entry name" value="(Trans)glycosidases"/>
    <property type="match status" value="1"/>
</dbReference>
<dbReference type="SMART" id="SM00233">
    <property type="entry name" value="PH"/>
    <property type="match status" value="8"/>
</dbReference>
<dbReference type="InterPro" id="IPR036034">
    <property type="entry name" value="PDZ_sf"/>
</dbReference>
<feature type="chain" id="PRO_5003263665" evidence="5">
    <location>
        <begin position="27"/>
        <end position="2278"/>
    </location>
</feature>
<evidence type="ECO:0000256" key="4">
    <source>
        <dbReference type="SAM" id="MobiDB-lite"/>
    </source>
</evidence>
<accession>F0X004</accession>
<feature type="region of interest" description="Disordered" evidence="4">
    <location>
        <begin position="2233"/>
        <end position="2267"/>
    </location>
</feature>
<dbReference type="Pfam" id="PF00169">
    <property type="entry name" value="PH"/>
    <property type="match status" value="1"/>
</dbReference>
<feature type="region of interest" description="Disordered" evidence="4">
    <location>
        <begin position="1106"/>
        <end position="1127"/>
    </location>
</feature>
<dbReference type="SUPFAM" id="SSF50729">
    <property type="entry name" value="PH domain-like"/>
    <property type="match status" value="6"/>
</dbReference>
<feature type="region of interest" description="Disordered" evidence="4">
    <location>
        <begin position="1914"/>
        <end position="1936"/>
    </location>
</feature>
<dbReference type="SUPFAM" id="SSF50156">
    <property type="entry name" value="PDZ domain-like"/>
    <property type="match status" value="1"/>
</dbReference>
<dbReference type="PRINTS" id="PR00133">
    <property type="entry name" value="GLHYDRLASE3"/>
</dbReference>
<dbReference type="Pfam" id="PF01915">
    <property type="entry name" value="Glyco_hydro_3_C"/>
    <property type="match status" value="1"/>
</dbReference>
<proteinExistence type="predicted"/>
<organism evidence="8">
    <name type="scientific">Albugo laibachii Nc14</name>
    <dbReference type="NCBI Taxonomy" id="890382"/>
    <lineage>
        <taxon>Eukaryota</taxon>
        <taxon>Sar</taxon>
        <taxon>Stramenopiles</taxon>
        <taxon>Oomycota</taxon>
        <taxon>Peronosporomycetes</taxon>
        <taxon>Albuginales</taxon>
        <taxon>Albuginaceae</taxon>
        <taxon>Albugo</taxon>
    </lineage>
</organism>